<comment type="caution">
    <text evidence="1">The sequence shown here is derived from an EMBL/GenBank/DDBJ whole genome shotgun (WGS) entry which is preliminary data.</text>
</comment>
<proteinExistence type="predicted"/>
<organism evidence="1 2">
    <name type="scientific">Antarcticimicrobium luteum</name>
    <dbReference type="NCBI Taxonomy" id="2547397"/>
    <lineage>
        <taxon>Bacteria</taxon>
        <taxon>Pseudomonadati</taxon>
        <taxon>Pseudomonadota</taxon>
        <taxon>Alphaproteobacteria</taxon>
        <taxon>Rhodobacterales</taxon>
        <taxon>Paracoccaceae</taxon>
        <taxon>Antarcticimicrobium</taxon>
    </lineage>
</organism>
<accession>A0A4R5VG09</accession>
<evidence type="ECO:0000313" key="1">
    <source>
        <dbReference type="EMBL" id="TDK51453.1"/>
    </source>
</evidence>
<reference evidence="1 2" key="1">
    <citation type="submission" date="2019-03" db="EMBL/GenBank/DDBJ databases">
        <title>Ruegeria lutea sp. nov., a novel strain, isolated from marine sediment, the Masan Bay, South Korea.</title>
        <authorList>
            <person name="Kim J."/>
            <person name="Kim D.-Y."/>
            <person name="Lee S.-S."/>
        </authorList>
    </citation>
    <scope>NUCLEOTIDE SEQUENCE [LARGE SCALE GENOMIC DNA]</scope>
    <source>
        <strain evidence="1 2">318-1</strain>
    </source>
</reference>
<dbReference type="Proteomes" id="UP000295301">
    <property type="component" value="Unassembled WGS sequence"/>
</dbReference>
<name>A0A4R5VG09_9RHOB</name>
<dbReference type="EMBL" id="SMUV01000046">
    <property type="protein sequence ID" value="TDK51453.1"/>
    <property type="molecule type" value="Genomic_DNA"/>
</dbReference>
<protein>
    <submittedName>
        <fullName evidence="1">Uncharacterized protein</fullName>
    </submittedName>
</protein>
<evidence type="ECO:0000313" key="2">
    <source>
        <dbReference type="Proteomes" id="UP000295301"/>
    </source>
</evidence>
<gene>
    <name evidence="1" type="ORF">E1832_03275</name>
</gene>
<sequence>MKGLRFVIGECYVVPCPTSSPLPLTRPFLGEIEPDRQERQKDQFQQAPDCAKMAQRVREQRRFRCVGFHIHQERALQDRGFLVLFSGVVMTSMTGLKQCSGDAGMATCNNDPSICLIYGMDVLICISATTPFFDGTQQTPGA</sequence>
<keyword evidence="2" id="KW-1185">Reference proteome</keyword>
<dbReference type="AlphaFoldDB" id="A0A4R5VG09"/>